<name>A0A0H2S0D6_9AGAM</name>
<dbReference type="Proteomes" id="UP000053477">
    <property type="component" value="Unassembled WGS sequence"/>
</dbReference>
<keyword evidence="3" id="KW-1185">Reference proteome</keyword>
<dbReference type="AlphaFoldDB" id="A0A0H2S0D6"/>
<feature type="transmembrane region" description="Helical" evidence="1">
    <location>
        <begin position="12"/>
        <end position="31"/>
    </location>
</feature>
<keyword evidence="1" id="KW-0812">Transmembrane</keyword>
<evidence type="ECO:0000256" key="1">
    <source>
        <dbReference type="SAM" id="Phobius"/>
    </source>
</evidence>
<accession>A0A0H2S0D6</accession>
<sequence length="71" mass="8780">MDCEHLHPVFRLFIFSLAGIILIRLVIYIFFRRYFHNVEYRMARRFENGSVIVISYNRQDDVEKGVWIRHY</sequence>
<evidence type="ECO:0000313" key="2">
    <source>
        <dbReference type="EMBL" id="KLO17424.1"/>
    </source>
</evidence>
<reference evidence="2 3" key="1">
    <citation type="submission" date="2015-04" db="EMBL/GenBank/DDBJ databases">
        <title>Complete genome sequence of Schizopora paradoxa KUC8140, a cosmopolitan wood degrader in East Asia.</title>
        <authorList>
            <consortium name="DOE Joint Genome Institute"/>
            <person name="Min B."/>
            <person name="Park H."/>
            <person name="Jang Y."/>
            <person name="Kim J.-J."/>
            <person name="Kim K.H."/>
            <person name="Pangilinan J."/>
            <person name="Lipzen A."/>
            <person name="Riley R."/>
            <person name="Grigoriev I.V."/>
            <person name="Spatafora J.W."/>
            <person name="Choi I.-G."/>
        </authorList>
    </citation>
    <scope>NUCLEOTIDE SEQUENCE [LARGE SCALE GENOMIC DNA]</scope>
    <source>
        <strain evidence="2 3">KUC8140</strain>
    </source>
</reference>
<evidence type="ECO:0000313" key="3">
    <source>
        <dbReference type="Proteomes" id="UP000053477"/>
    </source>
</evidence>
<dbReference type="EMBL" id="KQ085905">
    <property type="protein sequence ID" value="KLO17424.1"/>
    <property type="molecule type" value="Genomic_DNA"/>
</dbReference>
<proteinExistence type="predicted"/>
<keyword evidence="1" id="KW-0472">Membrane</keyword>
<keyword evidence="1" id="KW-1133">Transmembrane helix</keyword>
<organism evidence="2 3">
    <name type="scientific">Schizopora paradoxa</name>
    <dbReference type="NCBI Taxonomy" id="27342"/>
    <lineage>
        <taxon>Eukaryota</taxon>
        <taxon>Fungi</taxon>
        <taxon>Dikarya</taxon>
        <taxon>Basidiomycota</taxon>
        <taxon>Agaricomycotina</taxon>
        <taxon>Agaricomycetes</taxon>
        <taxon>Hymenochaetales</taxon>
        <taxon>Schizoporaceae</taxon>
        <taxon>Schizopora</taxon>
    </lineage>
</organism>
<gene>
    <name evidence="2" type="ORF">SCHPADRAFT_900692</name>
</gene>
<protein>
    <submittedName>
        <fullName evidence="2">Uncharacterized protein</fullName>
    </submittedName>
</protein>
<dbReference type="InParanoid" id="A0A0H2S0D6"/>